<protein>
    <recommendedName>
        <fullName evidence="4">Serine/threonine protein kinase</fullName>
    </recommendedName>
</protein>
<evidence type="ECO:0000256" key="1">
    <source>
        <dbReference type="SAM" id="MobiDB-lite"/>
    </source>
</evidence>
<comment type="caution">
    <text evidence="2">The sequence shown here is derived from an EMBL/GenBank/DDBJ whole genome shotgun (WGS) entry which is preliminary data.</text>
</comment>
<reference evidence="2 3" key="1">
    <citation type="submission" date="2024-12" db="EMBL/GenBank/DDBJ databases">
        <title>Forecasting of Potato common scab and diversities of Pathogenic streptomyces spp. in china.</title>
        <authorList>
            <person name="Handique U."/>
            <person name="Wu J."/>
        </authorList>
    </citation>
    <scope>NUCLEOTIDE SEQUENCE [LARGE SCALE GENOMIC DNA]</scope>
    <source>
        <strain evidence="2 3">ZRIMU1530</strain>
    </source>
</reference>
<evidence type="ECO:0008006" key="4">
    <source>
        <dbReference type="Google" id="ProtNLM"/>
    </source>
</evidence>
<evidence type="ECO:0000313" key="3">
    <source>
        <dbReference type="Proteomes" id="UP001631957"/>
    </source>
</evidence>
<feature type="compositionally biased region" description="Low complexity" evidence="1">
    <location>
        <begin position="67"/>
        <end position="95"/>
    </location>
</feature>
<dbReference type="EMBL" id="JBJVNI010000018">
    <property type="protein sequence ID" value="MFM9613024.1"/>
    <property type="molecule type" value="Genomic_DNA"/>
</dbReference>
<name>A0ABW9I0I2_9ACTN</name>
<feature type="region of interest" description="Disordered" evidence="1">
    <location>
        <begin position="62"/>
        <end position="104"/>
    </location>
</feature>
<accession>A0ABW9I0I2</accession>
<sequence length="104" mass="10195">MTRRHPSAPRTPSTSATPVACTAPGTPAAFEVPGELRALIAGCLAKDPAGRPTAVRLAASLRDPRLGPAASAIPGTSAAPSTPAASAIPSAPATPCTGTKDTSR</sequence>
<proteinExistence type="predicted"/>
<feature type="region of interest" description="Disordered" evidence="1">
    <location>
        <begin position="1"/>
        <end position="24"/>
    </location>
</feature>
<evidence type="ECO:0000313" key="2">
    <source>
        <dbReference type="EMBL" id="MFM9613024.1"/>
    </source>
</evidence>
<dbReference type="Proteomes" id="UP001631957">
    <property type="component" value="Unassembled WGS sequence"/>
</dbReference>
<gene>
    <name evidence="2" type="ORF">ACKI18_30585</name>
</gene>
<dbReference type="RefSeq" id="WP_409123691.1">
    <property type="nucleotide sequence ID" value="NZ_JBJVNI010000018.1"/>
</dbReference>
<keyword evidence="3" id="KW-1185">Reference proteome</keyword>
<organism evidence="2 3">
    <name type="scientific">Streptomyces niveiscabiei</name>
    <dbReference type="NCBI Taxonomy" id="164115"/>
    <lineage>
        <taxon>Bacteria</taxon>
        <taxon>Bacillati</taxon>
        <taxon>Actinomycetota</taxon>
        <taxon>Actinomycetes</taxon>
        <taxon>Kitasatosporales</taxon>
        <taxon>Streptomycetaceae</taxon>
        <taxon>Streptomyces</taxon>
    </lineage>
</organism>